<dbReference type="AlphaFoldDB" id="A0A1R1PD79"/>
<dbReference type="Proteomes" id="UP000188320">
    <property type="component" value="Unassembled WGS sequence"/>
</dbReference>
<evidence type="ECO:0000313" key="2">
    <source>
        <dbReference type="Proteomes" id="UP000188320"/>
    </source>
</evidence>
<protein>
    <submittedName>
        <fullName evidence="1">Uncharacterized protein</fullName>
    </submittedName>
</protein>
<dbReference type="EMBL" id="LSSK01001739">
    <property type="protein sequence ID" value="OMH78891.1"/>
    <property type="molecule type" value="Genomic_DNA"/>
</dbReference>
<proteinExistence type="predicted"/>
<organism evidence="1 2">
    <name type="scientific">Zancudomyces culisetae</name>
    <name type="common">Gut fungus</name>
    <name type="synonym">Smittium culisetae</name>
    <dbReference type="NCBI Taxonomy" id="1213189"/>
    <lineage>
        <taxon>Eukaryota</taxon>
        <taxon>Fungi</taxon>
        <taxon>Fungi incertae sedis</taxon>
        <taxon>Zoopagomycota</taxon>
        <taxon>Kickxellomycotina</taxon>
        <taxon>Harpellomycetes</taxon>
        <taxon>Harpellales</taxon>
        <taxon>Legeriomycetaceae</taxon>
        <taxon>Zancudomyces</taxon>
    </lineage>
</organism>
<accession>A0A1R1PD79</accession>
<keyword evidence="2" id="KW-1185">Reference proteome</keyword>
<gene>
    <name evidence="1" type="ORF">AX774_g7711</name>
</gene>
<evidence type="ECO:0000313" key="1">
    <source>
        <dbReference type="EMBL" id="OMH78891.1"/>
    </source>
</evidence>
<reference evidence="2" key="1">
    <citation type="submission" date="2017-01" db="EMBL/GenBank/DDBJ databases">
        <authorList>
            <person name="Wang Y."/>
            <person name="White M."/>
            <person name="Kvist S."/>
            <person name="Moncalvo J.-M."/>
        </authorList>
    </citation>
    <scope>NUCLEOTIDE SEQUENCE [LARGE SCALE GENOMIC DNA]</scope>
    <source>
        <strain evidence="2">COL-18-3</strain>
    </source>
</reference>
<name>A0A1R1PD79_ZANCU</name>
<sequence>MYLNALPIIPAFPAPLPLSPSCSSRTDIATTTLSHCNVSSANSITRSTLLLNSPSRNFFTFCSWISTRTSHAVPITRPASPYPSSYHPLSVPVCFYSADPPVSHFFFAALCAVFIILLPSPPRFYPVHFFASVAFPPYCSSPPVGYIRNTIRISCPSYSNTFRWDCSMSCIYNTRLPGSQYRSLHTTFPHCLLRPHFLQASSRRIAH</sequence>
<comment type="caution">
    <text evidence="1">The sequence shown here is derived from an EMBL/GenBank/DDBJ whole genome shotgun (WGS) entry which is preliminary data.</text>
</comment>